<comment type="caution">
    <text evidence="1">The sequence shown here is derived from an EMBL/GenBank/DDBJ whole genome shotgun (WGS) entry which is preliminary data.</text>
</comment>
<reference evidence="1 2" key="1">
    <citation type="journal article" date="2019" name="J. Hered.">
        <title>An Improved Genome Assembly for Drosophila navojoa, the Basal Species in the mojavensis Cluster.</title>
        <authorList>
            <person name="Vanderlinde T."/>
            <person name="Dupim E.G."/>
            <person name="Nazario-Yepiz N.O."/>
            <person name="Carvalho A.B."/>
        </authorList>
    </citation>
    <scope>NUCLEOTIDE SEQUENCE [LARGE SCALE GENOMIC DNA]</scope>
    <source>
        <strain evidence="1">Navoj_Jal97</strain>
        <tissue evidence="1">Whole organism</tissue>
    </source>
</reference>
<evidence type="ECO:0000313" key="2">
    <source>
        <dbReference type="Proteomes" id="UP000295192"/>
    </source>
</evidence>
<dbReference type="AlphaFoldDB" id="A0A484ARR0"/>
<dbReference type="InterPro" id="IPR043502">
    <property type="entry name" value="DNA/RNA_pol_sf"/>
</dbReference>
<accession>A0A484ARR0</accession>
<evidence type="ECO:0000313" key="1">
    <source>
        <dbReference type="EMBL" id="TDG38560.1"/>
    </source>
</evidence>
<sequence>MLYDGAYACSRVDSQLKTTISLGNQQIQISLLILPGVIDGLVQGWDFLDGMGTTLVCGSLTLRIEPRIPQSSEQSEEKLPVAAEINRKVDELLAKGCIEPSKSPYSAPIVMVRKKNGSIKDAYPLLRVHHILD</sequence>
<keyword evidence="2" id="KW-1185">Reference proteome</keyword>
<evidence type="ECO:0008006" key="3">
    <source>
        <dbReference type="Google" id="ProtNLM"/>
    </source>
</evidence>
<protein>
    <recommendedName>
        <fullName evidence="3">Reverse transcriptase domain-containing protein</fullName>
    </recommendedName>
</protein>
<name>A0A484ARR0_DRONA</name>
<gene>
    <name evidence="1" type="ORF">AWZ03_015018</name>
</gene>
<dbReference type="EMBL" id="LSRL02002887">
    <property type="protein sequence ID" value="TDG38560.1"/>
    <property type="molecule type" value="Genomic_DNA"/>
</dbReference>
<dbReference type="GO" id="GO:0071897">
    <property type="term" value="P:DNA biosynthetic process"/>
    <property type="evidence" value="ECO:0007669"/>
    <property type="project" value="UniProtKB-ARBA"/>
</dbReference>
<dbReference type="SUPFAM" id="SSF56672">
    <property type="entry name" value="DNA/RNA polymerases"/>
    <property type="match status" value="1"/>
</dbReference>
<organism evidence="1 2">
    <name type="scientific">Drosophila navojoa</name>
    <name type="common">Fruit fly</name>
    <dbReference type="NCBI Taxonomy" id="7232"/>
    <lineage>
        <taxon>Eukaryota</taxon>
        <taxon>Metazoa</taxon>
        <taxon>Ecdysozoa</taxon>
        <taxon>Arthropoda</taxon>
        <taxon>Hexapoda</taxon>
        <taxon>Insecta</taxon>
        <taxon>Pterygota</taxon>
        <taxon>Neoptera</taxon>
        <taxon>Endopterygota</taxon>
        <taxon>Diptera</taxon>
        <taxon>Brachycera</taxon>
        <taxon>Muscomorpha</taxon>
        <taxon>Ephydroidea</taxon>
        <taxon>Drosophilidae</taxon>
        <taxon>Drosophila</taxon>
    </lineage>
</organism>
<dbReference type="Gene3D" id="3.10.10.10">
    <property type="entry name" value="HIV Type 1 Reverse Transcriptase, subunit A, domain 1"/>
    <property type="match status" value="1"/>
</dbReference>
<dbReference type="Proteomes" id="UP000295192">
    <property type="component" value="Unassembled WGS sequence"/>
</dbReference>
<proteinExistence type="predicted"/>